<protein>
    <submittedName>
        <fullName evidence="1">Uncharacterized protein</fullName>
    </submittedName>
</protein>
<reference evidence="1" key="1">
    <citation type="submission" date="2024-06" db="EMBL/GenBank/DDBJ databases">
        <title>Biodegradation of dimethachlon by Arthrobacter sp. K5: mechanistic insights and ecological implications.</title>
        <authorList>
            <person name="Hu S."/>
            <person name="Lu P."/>
        </authorList>
    </citation>
    <scope>NUCLEOTIDE SEQUENCE</scope>
    <source>
        <strain evidence="1">K5</strain>
    </source>
</reference>
<proteinExistence type="predicted"/>
<gene>
    <name evidence="1" type="ORF">ABRP34_15320</name>
</gene>
<name>A0AAU8EKR9_9MICC</name>
<dbReference type="EMBL" id="CP159279">
    <property type="protein sequence ID" value="XCH10198.1"/>
    <property type="molecule type" value="Genomic_DNA"/>
</dbReference>
<sequence length="68" mass="7286">MQEEGLRRQIMGVISHVLTDEATDMNVRMALLRHLGENPGSPEQALLAHLRDCRGAGTTQGSGPAPPP</sequence>
<dbReference type="AlphaFoldDB" id="A0AAU8EKR9"/>
<evidence type="ECO:0000313" key="1">
    <source>
        <dbReference type="EMBL" id="XCH10198.1"/>
    </source>
</evidence>
<dbReference type="RefSeq" id="WP_353710847.1">
    <property type="nucleotide sequence ID" value="NZ_CP159279.1"/>
</dbReference>
<organism evidence="1">
    <name type="scientific">Arthrobacter sp. K5</name>
    <dbReference type="NCBI Taxonomy" id="2839623"/>
    <lineage>
        <taxon>Bacteria</taxon>
        <taxon>Bacillati</taxon>
        <taxon>Actinomycetota</taxon>
        <taxon>Actinomycetes</taxon>
        <taxon>Micrococcales</taxon>
        <taxon>Micrococcaceae</taxon>
        <taxon>Arthrobacter</taxon>
    </lineage>
</organism>
<accession>A0AAU8EKR9</accession>